<accession>A0ABV8PCT2</accession>
<name>A0ABV8PCT2_9SPHI</name>
<evidence type="ECO:0000256" key="3">
    <source>
        <dbReference type="ARBA" id="ARBA00022679"/>
    </source>
</evidence>
<dbReference type="RefSeq" id="WP_378987897.1">
    <property type="nucleotide sequence ID" value="NZ_JBHSBW010000016.1"/>
</dbReference>
<dbReference type="EMBL" id="JBHSBW010000016">
    <property type="protein sequence ID" value="MFC4213105.1"/>
    <property type="molecule type" value="Genomic_DNA"/>
</dbReference>
<evidence type="ECO:0000256" key="4">
    <source>
        <dbReference type="SAM" id="Phobius"/>
    </source>
</evidence>
<dbReference type="Gene3D" id="3.90.550.10">
    <property type="entry name" value="Spore Coat Polysaccharide Biosynthesis Protein SpsA, Chain A"/>
    <property type="match status" value="1"/>
</dbReference>
<reference evidence="7" key="1">
    <citation type="journal article" date="2019" name="Int. J. Syst. Evol. Microbiol.">
        <title>The Global Catalogue of Microorganisms (GCM) 10K type strain sequencing project: providing services to taxonomists for standard genome sequencing and annotation.</title>
        <authorList>
            <consortium name="The Broad Institute Genomics Platform"/>
            <consortium name="The Broad Institute Genome Sequencing Center for Infectious Disease"/>
            <person name="Wu L."/>
            <person name="Ma J."/>
        </authorList>
    </citation>
    <scope>NUCLEOTIDE SEQUENCE [LARGE SCALE GENOMIC DNA]</scope>
    <source>
        <strain evidence="7">CCM 8691</strain>
    </source>
</reference>
<comment type="similarity">
    <text evidence="1">Belongs to the glycosyltransferase 2 family.</text>
</comment>
<comment type="caution">
    <text evidence="6">The sequence shown here is derived from an EMBL/GenBank/DDBJ whole genome shotgun (WGS) entry which is preliminary data.</text>
</comment>
<dbReference type="GO" id="GO:0016757">
    <property type="term" value="F:glycosyltransferase activity"/>
    <property type="evidence" value="ECO:0007669"/>
    <property type="project" value="UniProtKB-KW"/>
</dbReference>
<dbReference type="CDD" id="cd04186">
    <property type="entry name" value="GT_2_like_c"/>
    <property type="match status" value="1"/>
</dbReference>
<dbReference type="PANTHER" id="PTHR43179:SF12">
    <property type="entry name" value="GALACTOFURANOSYLTRANSFERASE GLFT2"/>
    <property type="match status" value="1"/>
</dbReference>
<evidence type="ECO:0000256" key="1">
    <source>
        <dbReference type="ARBA" id="ARBA00006739"/>
    </source>
</evidence>
<evidence type="ECO:0000259" key="5">
    <source>
        <dbReference type="Pfam" id="PF00535"/>
    </source>
</evidence>
<evidence type="ECO:0000313" key="7">
    <source>
        <dbReference type="Proteomes" id="UP001595789"/>
    </source>
</evidence>
<keyword evidence="7" id="KW-1185">Reference proteome</keyword>
<dbReference type="Pfam" id="PF00535">
    <property type="entry name" value="Glycos_transf_2"/>
    <property type="match status" value="1"/>
</dbReference>
<dbReference type="PANTHER" id="PTHR43179">
    <property type="entry name" value="RHAMNOSYLTRANSFERASE WBBL"/>
    <property type="match status" value="1"/>
</dbReference>
<dbReference type="SUPFAM" id="SSF53448">
    <property type="entry name" value="Nucleotide-diphospho-sugar transferases"/>
    <property type="match status" value="1"/>
</dbReference>
<protein>
    <submittedName>
        <fullName evidence="6">Glycosyltransferase family 2 protein</fullName>
        <ecNumber evidence="6">2.4.-.-</ecNumber>
    </submittedName>
</protein>
<proteinExistence type="inferred from homology"/>
<sequence length="306" mass="35239">MCKKVAIILLNWNTPDYTASCISSIMKYCSADDYDLIIADNGSTDGSLASLKAKFPQHIYIDNKINLGFAGGNNTALKYSIDKSYEFSMLLNNDTETEEDFISPLLNHLYQNEGVVAVQPAIYYLSNKEQLWNGGSYFNPYLGITYSNNKKSRQQLNTPEKVDWLTGCCLLVRNEALKKIGLLNERFFLYYEDVEFSFRLKAECGDLHYFPKTKIYHEAGVSGKFKSANPEGTLSPIIHYYLSRNKIWFLRKYANPLFTILIFLINTFYYGAVFCYLIIRGRNKKVKYLYKGIKEGLFTSKSMIWP</sequence>
<keyword evidence="3 6" id="KW-0808">Transferase</keyword>
<keyword evidence="4" id="KW-0472">Membrane</keyword>
<dbReference type="InterPro" id="IPR001173">
    <property type="entry name" value="Glyco_trans_2-like"/>
</dbReference>
<feature type="domain" description="Glycosyltransferase 2-like" evidence="5">
    <location>
        <begin position="7"/>
        <end position="181"/>
    </location>
</feature>
<keyword evidence="4" id="KW-0812">Transmembrane</keyword>
<gene>
    <name evidence="6" type="ORF">ACFOWA_18055</name>
</gene>
<dbReference type="EC" id="2.4.-.-" evidence="6"/>
<dbReference type="InterPro" id="IPR029044">
    <property type="entry name" value="Nucleotide-diphossugar_trans"/>
</dbReference>
<evidence type="ECO:0000313" key="6">
    <source>
        <dbReference type="EMBL" id="MFC4213105.1"/>
    </source>
</evidence>
<keyword evidence="2 6" id="KW-0328">Glycosyltransferase</keyword>
<keyword evidence="4" id="KW-1133">Transmembrane helix</keyword>
<organism evidence="6 7">
    <name type="scientific">Pedobacter lithocola</name>
    <dbReference type="NCBI Taxonomy" id="1908239"/>
    <lineage>
        <taxon>Bacteria</taxon>
        <taxon>Pseudomonadati</taxon>
        <taxon>Bacteroidota</taxon>
        <taxon>Sphingobacteriia</taxon>
        <taxon>Sphingobacteriales</taxon>
        <taxon>Sphingobacteriaceae</taxon>
        <taxon>Pedobacter</taxon>
    </lineage>
</organism>
<feature type="transmembrane region" description="Helical" evidence="4">
    <location>
        <begin position="257"/>
        <end position="279"/>
    </location>
</feature>
<evidence type="ECO:0000256" key="2">
    <source>
        <dbReference type="ARBA" id="ARBA00022676"/>
    </source>
</evidence>
<dbReference type="Proteomes" id="UP001595789">
    <property type="component" value="Unassembled WGS sequence"/>
</dbReference>